<reference evidence="1 2" key="1">
    <citation type="journal article" date="2019" name="Mol. Biol. Evol.">
        <title>Blast fungal genomes show frequent chromosomal changes, gene gains and losses, and effector gene turnover.</title>
        <authorList>
            <person name="Gomez Luciano L.B."/>
            <person name="Jason Tsai I."/>
            <person name="Chuma I."/>
            <person name="Tosa Y."/>
            <person name="Chen Y.H."/>
            <person name="Li J.Y."/>
            <person name="Li M.Y."/>
            <person name="Jade Lu M.Y."/>
            <person name="Nakayashiki H."/>
            <person name="Li W.H."/>
        </authorList>
    </citation>
    <scope>NUCLEOTIDE SEQUENCE [LARGE SCALE GENOMIC DNA]</scope>
    <source>
        <strain evidence="1">MZ5-1-6</strain>
    </source>
</reference>
<organism evidence="1 2">
    <name type="scientific">Pyricularia oryzae</name>
    <name type="common">Rice blast fungus</name>
    <name type="synonym">Magnaporthe oryzae</name>
    <dbReference type="NCBI Taxonomy" id="318829"/>
    <lineage>
        <taxon>Eukaryota</taxon>
        <taxon>Fungi</taxon>
        <taxon>Dikarya</taxon>
        <taxon>Ascomycota</taxon>
        <taxon>Pezizomycotina</taxon>
        <taxon>Sordariomycetes</taxon>
        <taxon>Sordariomycetidae</taxon>
        <taxon>Magnaporthales</taxon>
        <taxon>Pyriculariaceae</taxon>
        <taxon>Pyricularia</taxon>
    </lineage>
</organism>
<protein>
    <submittedName>
        <fullName evidence="1">Uncharacterized protein</fullName>
    </submittedName>
</protein>
<dbReference type="Proteomes" id="UP000294847">
    <property type="component" value="Chromosome 5"/>
</dbReference>
<dbReference type="EMBL" id="CP034208">
    <property type="protein sequence ID" value="QBZ62934.1"/>
    <property type="molecule type" value="Genomic_DNA"/>
</dbReference>
<sequence>MDGAFYTKWRFGGCFRRNGKKRRRGFKAGAWRDFIVQNPGRTYDLLCTYARQLENHQFSKHYSGTTWREIGVGRCSKRWKDRFGLSRKSTKRLLPMAEKEFGSDGDSN</sequence>
<accession>A0A4P7NLB5</accession>
<proteinExistence type="predicted"/>
<evidence type="ECO:0000313" key="2">
    <source>
        <dbReference type="Proteomes" id="UP000294847"/>
    </source>
</evidence>
<name>A0A4P7NLB5_PYROR</name>
<evidence type="ECO:0000313" key="1">
    <source>
        <dbReference type="EMBL" id="QBZ62934.1"/>
    </source>
</evidence>
<dbReference type="AlphaFoldDB" id="A0A4P7NLB5"/>
<gene>
    <name evidence="1" type="ORF">PoMZ_11824</name>
</gene>